<comment type="caution">
    <text evidence="3">The sequence shown here is derived from an EMBL/GenBank/DDBJ whole genome shotgun (WGS) entry which is preliminary data.</text>
</comment>
<proteinExistence type="predicted"/>
<keyword evidence="1" id="KW-0175">Coiled coil</keyword>
<organism evidence="3 4">
    <name type="scientific">Cyanobacterium aponinum 0216</name>
    <dbReference type="NCBI Taxonomy" id="2676140"/>
    <lineage>
        <taxon>Bacteria</taxon>
        <taxon>Bacillati</taxon>
        <taxon>Cyanobacteriota</taxon>
        <taxon>Cyanophyceae</taxon>
        <taxon>Oscillatoriophycideae</taxon>
        <taxon>Chroococcales</taxon>
        <taxon>Geminocystaceae</taxon>
        <taxon>Cyanobacterium</taxon>
    </lineage>
</organism>
<accession>A0A844GNT2</accession>
<gene>
    <name evidence="3" type="ORF">GGC33_04280</name>
</gene>
<keyword evidence="2" id="KW-0472">Membrane</keyword>
<dbReference type="EMBL" id="WMIA01000003">
    <property type="protein sequence ID" value="MTF38137.1"/>
    <property type="molecule type" value="Genomic_DNA"/>
</dbReference>
<reference evidence="3 4" key="1">
    <citation type="submission" date="2019-11" db="EMBL/GenBank/DDBJ databases">
        <title>Isolation of a new High Light Tolerant Cyanobacteria.</title>
        <authorList>
            <person name="Dobson Z."/>
            <person name="Vaughn N."/>
            <person name="Vaughn M."/>
            <person name="Fromme P."/>
            <person name="Mazor Y."/>
        </authorList>
    </citation>
    <scope>NUCLEOTIDE SEQUENCE [LARGE SCALE GENOMIC DNA]</scope>
    <source>
        <strain evidence="3 4">0216</strain>
    </source>
</reference>
<keyword evidence="2" id="KW-0812">Transmembrane</keyword>
<sequence length="103" mass="12117">MSTIIENDLKELKDLINLKFQQMDSRFDHMEAKIDKLEANYISLDKTVTKIEAKIDTMKPVFDKIPELSEKIGEYKNWKQISIILLTGFLTSVFWAFRNTPNF</sequence>
<evidence type="ECO:0000256" key="2">
    <source>
        <dbReference type="SAM" id="Phobius"/>
    </source>
</evidence>
<dbReference type="Proteomes" id="UP000437131">
    <property type="component" value="Unassembled WGS sequence"/>
</dbReference>
<evidence type="ECO:0000256" key="1">
    <source>
        <dbReference type="SAM" id="Coils"/>
    </source>
</evidence>
<protein>
    <submittedName>
        <fullName evidence="3">Uncharacterized protein</fullName>
    </submittedName>
</protein>
<dbReference type="RefSeq" id="WP_015217949.1">
    <property type="nucleotide sequence ID" value="NZ_WMIA01000003.1"/>
</dbReference>
<feature type="transmembrane region" description="Helical" evidence="2">
    <location>
        <begin position="81"/>
        <end position="97"/>
    </location>
</feature>
<dbReference type="Gene3D" id="3.90.20.10">
    <property type="match status" value="1"/>
</dbReference>
<dbReference type="AlphaFoldDB" id="A0A844GNT2"/>
<name>A0A844GNT2_9CHRO</name>
<evidence type="ECO:0000313" key="3">
    <source>
        <dbReference type="EMBL" id="MTF38137.1"/>
    </source>
</evidence>
<keyword evidence="2" id="KW-1133">Transmembrane helix</keyword>
<feature type="coiled-coil region" evidence="1">
    <location>
        <begin position="20"/>
        <end position="54"/>
    </location>
</feature>
<evidence type="ECO:0000313" key="4">
    <source>
        <dbReference type="Proteomes" id="UP000437131"/>
    </source>
</evidence>